<evidence type="ECO:0000256" key="2">
    <source>
        <dbReference type="ARBA" id="ARBA00022630"/>
    </source>
</evidence>
<dbReference type="RefSeq" id="WP_380842827.1">
    <property type="nucleotide sequence ID" value="NZ_JBHSFP010000015.1"/>
</dbReference>
<dbReference type="PRINTS" id="PR00420">
    <property type="entry name" value="RNGMNOXGNASE"/>
</dbReference>
<feature type="domain" description="FAD-binding" evidence="5">
    <location>
        <begin position="11"/>
        <end position="185"/>
    </location>
</feature>
<dbReference type="Gene3D" id="3.50.50.60">
    <property type="entry name" value="FAD/NAD(P)-binding domain"/>
    <property type="match status" value="2"/>
</dbReference>
<comment type="cofactor">
    <cofactor evidence="1">
        <name>FAD</name>
        <dbReference type="ChEBI" id="CHEBI:57692"/>
    </cofactor>
</comment>
<dbReference type="Pfam" id="PF01494">
    <property type="entry name" value="FAD_binding_3"/>
    <property type="match status" value="2"/>
</dbReference>
<keyword evidence="2" id="KW-0285">Flavoprotein</keyword>
<dbReference type="PANTHER" id="PTHR43004:SF19">
    <property type="entry name" value="BINDING MONOOXYGENASE, PUTATIVE (JCVI)-RELATED"/>
    <property type="match status" value="1"/>
</dbReference>
<keyword evidence="6" id="KW-0560">Oxidoreductase</keyword>
<proteinExistence type="predicted"/>
<dbReference type="Proteomes" id="UP001596004">
    <property type="component" value="Unassembled WGS sequence"/>
</dbReference>
<dbReference type="GO" id="GO:0004497">
    <property type="term" value="F:monooxygenase activity"/>
    <property type="evidence" value="ECO:0007669"/>
    <property type="project" value="UniProtKB-KW"/>
</dbReference>
<accession>A0ABV9CKL1</accession>
<comment type="caution">
    <text evidence="6">The sequence shown here is derived from an EMBL/GenBank/DDBJ whole genome shotgun (WGS) entry which is preliminary data.</text>
</comment>
<dbReference type="SUPFAM" id="SSF51905">
    <property type="entry name" value="FAD/NAD(P)-binding domain"/>
    <property type="match status" value="1"/>
</dbReference>
<evidence type="ECO:0000259" key="5">
    <source>
        <dbReference type="Pfam" id="PF01494"/>
    </source>
</evidence>
<dbReference type="Pfam" id="PF21274">
    <property type="entry name" value="Rng_hyd_C"/>
    <property type="match status" value="1"/>
</dbReference>
<evidence type="ECO:0000256" key="4">
    <source>
        <dbReference type="SAM" id="MobiDB-lite"/>
    </source>
</evidence>
<keyword evidence="7" id="KW-1185">Reference proteome</keyword>
<reference evidence="7" key="1">
    <citation type="journal article" date="2019" name="Int. J. Syst. Evol. Microbiol.">
        <title>The Global Catalogue of Microorganisms (GCM) 10K type strain sequencing project: providing services to taxonomists for standard genome sequencing and annotation.</title>
        <authorList>
            <consortium name="The Broad Institute Genomics Platform"/>
            <consortium name="The Broad Institute Genome Sequencing Center for Infectious Disease"/>
            <person name="Wu L."/>
            <person name="Ma J."/>
        </authorList>
    </citation>
    <scope>NUCLEOTIDE SEQUENCE [LARGE SCALE GENOMIC DNA]</scope>
    <source>
        <strain evidence="7">CGMCC 4.7132</strain>
    </source>
</reference>
<evidence type="ECO:0000313" key="6">
    <source>
        <dbReference type="EMBL" id="MFC4533395.1"/>
    </source>
</evidence>
<dbReference type="InterPro" id="IPR036188">
    <property type="entry name" value="FAD/NAD-bd_sf"/>
</dbReference>
<organism evidence="6 7">
    <name type="scientific">Sphaerisporangium dianthi</name>
    <dbReference type="NCBI Taxonomy" id="1436120"/>
    <lineage>
        <taxon>Bacteria</taxon>
        <taxon>Bacillati</taxon>
        <taxon>Actinomycetota</taxon>
        <taxon>Actinomycetes</taxon>
        <taxon>Streptosporangiales</taxon>
        <taxon>Streptosporangiaceae</taxon>
        <taxon>Sphaerisporangium</taxon>
    </lineage>
</organism>
<dbReference type="PANTHER" id="PTHR43004">
    <property type="entry name" value="TRK SYSTEM POTASSIUM UPTAKE PROTEIN"/>
    <property type="match status" value="1"/>
</dbReference>
<dbReference type="EMBL" id="JBHSFP010000015">
    <property type="protein sequence ID" value="MFC4533395.1"/>
    <property type="molecule type" value="Genomic_DNA"/>
</dbReference>
<keyword evidence="6" id="KW-0503">Monooxygenase</keyword>
<sequence length="577" mass="61230">MSETGSAAVSADVVIAGAGPNGLMLACELSLAGVRPLVLERLAARTLENRANGLVGQVVRMLDRRGLYERLGGPRPLRPQPSFVFGALPLDLTKLPDRDNPLYILQVPQRRVEQMLEERAVELGVEIRRGHELTTLSQDGDGVTAEVAGPDGVYRLTARYLVGADGGRSVTRKLSGIEFPGVSRDGLISRTAHVSVPAEIIDPVTGGLDIPGYGIVPPFLHHRTERGLFVFAPFLTGPLISTMELEQEPGEAAALPALALPEVRESARRVLGAEVPFGPPEGEGPHLLRRLTGGNTRLAARFRDRRVLLAGDAAHVHSAIGGPGLNLGLQDTVNLGWKLAAEIHGWAPPELLDSYEAERRPAAERVAMHTQAQSALIAPGSDVTALRELFGELLRDPRNARHIADTMAGADIRYDMGGGEAGAAHPLTGRWAPDLTLDTGSGPVRLAELTAGARPLLLDLTEDGSPGRESSGWHDRVDAVAARPAAPSPQATGDDATASGPTAPDADPRDPGAPVTALLLRPDCYVAWATQSARPDERERQELRAALSRWFGAPVESGGLRGDEHSPFGQVTTQTGL</sequence>
<protein>
    <submittedName>
        <fullName evidence="6">FAD-dependent monooxygenase</fullName>
    </submittedName>
</protein>
<gene>
    <name evidence="6" type="ORF">ACFO60_21720</name>
</gene>
<dbReference type="Gene3D" id="3.40.30.120">
    <property type="match status" value="1"/>
</dbReference>
<feature type="domain" description="FAD-binding" evidence="5">
    <location>
        <begin position="279"/>
        <end position="368"/>
    </location>
</feature>
<name>A0ABV9CKL1_9ACTN</name>
<keyword evidence="3" id="KW-0274">FAD</keyword>
<dbReference type="InterPro" id="IPR050641">
    <property type="entry name" value="RIFMO-like"/>
</dbReference>
<evidence type="ECO:0000256" key="3">
    <source>
        <dbReference type="ARBA" id="ARBA00022827"/>
    </source>
</evidence>
<evidence type="ECO:0000256" key="1">
    <source>
        <dbReference type="ARBA" id="ARBA00001974"/>
    </source>
</evidence>
<evidence type="ECO:0000313" key="7">
    <source>
        <dbReference type="Proteomes" id="UP001596004"/>
    </source>
</evidence>
<feature type="region of interest" description="Disordered" evidence="4">
    <location>
        <begin position="483"/>
        <end position="515"/>
    </location>
</feature>
<dbReference type="InterPro" id="IPR002938">
    <property type="entry name" value="FAD-bd"/>
</dbReference>
<feature type="region of interest" description="Disordered" evidence="4">
    <location>
        <begin position="554"/>
        <end position="577"/>
    </location>
</feature>